<evidence type="ECO:0000313" key="1">
    <source>
        <dbReference type="EMBL" id="OGY74255.1"/>
    </source>
</evidence>
<reference evidence="1 2" key="1">
    <citation type="journal article" date="2016" name="Nat. Commun.">
        <title>Thousands of microbial genomes shed light on interconnected biogeochemical processes in an aquifer system.</title>
        <authorList>
            <person name="Anantharaman K."/>
            <person name="Brown C.T."/>
            <person name="Hug L.A."/>
            <person name="Sharon I."/>
            <person name="Castelle C.J."/>
            <person name="Probst A.J."/>
            <person name="Thomas B.C."/>
            <person name="Singh A."/>
            <person name="Wilkins M.J."/>
            <person name="Karaoz U."/>
            <person name="Brodie E.L."/>
            <person name="Williams K.H."/>
            <person name="Hubbard S.S."/>
            <person name="Banfield J.F."/>
        </authorList>
    </citation>
    <scope>NUCLEOTIDE SEQUENCE [LARGE SCALE GENOMIC DNA]</scope>
</reference>
<protein>
    <submittedName>
        <fullName evidence="1">Uncharacterized protein</fullName>
    </submittedName>
</protein>
<dbReference type="Proteomes" id="UP000178315">
    <property type="component" value="Unassembled WGS sequence"/>
</dbReference>
<accession>A0A1G2AC70</accession>
<evidence type="ECO:0000313" key="2">
    <source>
        <dbReference type="Proteomes" id="UP000178315"/>
    </source>
</evidence>
<organism evidence="1 2">
    <name type="scientific">Candidatus Jacksonbacteria bacterium RIFCSPLOWO2_02_FULL_44_20</name>
    <dbReference type="NCBI Taxonomy" id="1798460"/>
    <lineage>
        <taxon>Bacteria</taxon>
        <taxon>Candidatus Jacksoniibacteriota</taxon>
    </lineage>
</organism>
<dbReference type="EMBL" id="MHJU01000001">
    <property type="protein sequence ID" value="OGY74255.1"/>
    <property type="molecule type" value="Genomic_DNA"/>
</dbReference>
<gene>
    <name evidence="1" type="ORF">A3H61_01365</name>
</gene>
<dbReference type="AlphaFoldDB" id="A0A1G2AC70"/>
<proteinExistence type="predicted"/>
<sequence length="89" mass="10321">MVGTVILHTKKSPKFDFRHPKLRPHSWLDTHLPPKGIALVAEIKRLGNTVMTKNNRKTEIKKGNFINVRAYSKQKILARECARISNVWF</sequence>
<name>A0A1G2AC70_9BACT</name>
<comment type="caution">
    <text evidence="1">The sequence shown here is derived from an EMBL/GenBank/DDBJ whole genome shotgun (WGS) entry which is preliminary data.</text>
</comment>